<feature type="coiled-coil region" evidence="1">
    <location>
        <begin position="25"/>
        <end position="52"/>
    </location>
</feature>
<organism evidence="2 3">
    <name type="scientific">Rothia dentocariosa</name>
    <dbReference type="NCBI Taxonomy" id="2047"/>
    <lineage>
        <taxon>Bacteria</taxon>
        <taxon>Bacillati</taxon>
        <taxon>Actinomycetota</taxon>
        <taxon>Actinomycetes</taxon>
        <taxon>Micrococcales</taxon>
        <taxon>Micrococcaceae</taxon>
        <taxon>Rothia</taxon>
    </lineage>
</organism>
<evidence type="ECO:0000313" key="3">
    <source>
        <dbReference type="Proteomes" id="UP000219947"/>
    </source>
</evidence>
<keyword evidence="1" id="KW-0175">Coiled coil</keyword>
<dbReference type="AlphaFoldDB" id="A0A2A8D3W6"/>
<name>A0A2A8D3W6_9MICC</name>
<accession>A0A2A8D3W6</accession>
<gene>
    <name evidence="2" type="ORF">CRM92_09530</name>
</gene>
<dbReference type="RefSeq" id="WP_048753279.1">
    <property type="nucleotide sequence ID" value="NZ_CAJPNU010000018.1"/>
</dbReference>
<keyword evidence="3" id="KW-1185">Reference proteome</keyword>
<dbReference type="Proteomes" id="UP000219947">
    <property type="component" value="Unassembled WGS sequence"/>
</dbReference>
<protein>
    <submittedName>
        <fullName evidence="2">Uncharacterized protein</fullName>
    </submittedName>
</protein>
<dbReference type="EMBL" id="PDEV01000005">
    <property type="protein sequence ID" value="PEN15517.1"/>
    <property type="molecule type" value="Genomic_DNA"/>
</dbReference>
<proteinExistence type="predicted"/>
<evidence type="ECO:0000256" key="1">
    <source>
        <dbReference type="SAM" id="Coils"/>
    </source>
</evidence>
<reference evidence="2" key="1">
    <citation type="submission" date="2017-10" db="EMBL/GenBank/DDBJ databases">
        <title>Kefir isolates.</title>
        <authorList>
            <person name="Kim Y."/>
            <person name="Blasche S."/>
        </authorList>
    </citation>
    <scope>NUCLEOTIDE SEQUENCE [LARGE SCALE GENOMIC DNA]</scope>
    <source>
        <strain evidence="2">OG2-2</strain>
    </source>
</reference>
<evidence type="ECO:0000313" key="2">
    <source>
        <dbReference type="EMBL" id="PEN15517.1"/>
    </source>
</evidence>
<sequence>MTTVFYRGERRDVKSFTPEERQDYLDKKQHTINEAKEAIAGMKARIAELERIQAMNPIRRWFYQKFHI</sequence>
<comment type="caution">
    <text evidence="2">The sequence shown here is derived from an EMBL/GenBank/DDBJ whole genome shotgun (WGS) entry which is preliminary data.</text>
</comment>